<sequence length="314" mass="36903">MNITFPNINDDFREYHYPQLYHSERSLKVQLFEENRKNLVTSMDRRIFIRLLKLILSSVLVTSSQIPQNLELRSRIASIINKTPCCIDRISNTACQRLYMTNPRYFEYECTNNADFAFVQCCRTCFDKKSSNGPRLNYTEVADELLTNVHTAVCYDKRGDDWCESFVKRNNFWMYKPFESLNCSNQAYAFRSCRASCGYCAIKERRALVVYDYNKAIDSRLCGDLKYTFARDIKKIDKNQKRYASEGIMMRKLMTRPRRNKISMKTDEIKGSVISNGNNYSNLKNNKLLRDQVSEKVAKNKIKFILSRGPLFYP</sequence>
<accession>A0A0N4ZXI7</accession>
<organism evidence="1 2">
    <name type="scientific">Parastrongyloides trichosuri</name>
    <name type="common">Possum-specific nematode worm</name>
    <dbReference type="NCBI Taxonomy" id="131310"/>
    <lineage>
        <taxon>Eukaryota</taxon>
        <taxon>Metazoa</taxon>
        <taxon>Ecdysozoa</taxon>
        <taxon>Nematoda</taxon>
        <taxon>Chromadorea</taxon>
        <taxon>Rhabditida</taxon>
        <taxon>Tylenchina</taxon>
        <taxon>Panagrolaimomorpha</taxon>
        <taxon>Strongyloidoidea</taxon>
        <taxon>Strongyloididae</taxon>
        <taxon>Parastrongyloides</taxon>
    </lineage>
</organism>
<dbReference type="PANTHER" id="PTHR35017">
    <property type="entry name" value="PROTEIN CBG16223-RELATED"/>
    <property type="match status" value="1"/>
</dbReference>
<name>A0A0N4ZXI7_PARTI</name>
<dbReference type="WBParaSite" id="PTRK_0001339900.1">
    <property type="protein sequence ID" value="PTRK_0001339900.1"/>
    <property type="gene ID" value="PTRK_0001339900"/>
</dbReference>
<evidence type="ECO:0000313" key="1">
    <source>
        <dbReference type="Proteomes" id="UP000038045"/>
    </source>
</evidence>
<dbReference type="AlphaFoldDB" id="A0A0N4ZXI7"/>
<protein>
    <submittedName>
        <fullName evidence="2">ShKT domain-containing protein</fullName>
    </submittedName>
</protein>
<proteinExistence type="predicted"/>
<evidence type="ECO:0000313" key="2">
    <source>
        <dbReference type="WBParaSite" id="PTRK_0001339900.1"/>
    </source>
</evidence>
<reference evidence="2" key="1">
    <citation type="submission" date="2017-02" db="UniProtKB">
        <authorList>
            <consortium name="WormBaseParasite"/>
        </authorList>
    </citation>
    <scope>IDENTIFICATION</scope>
</reference>
<dbReference type="Proteomes" id="UP000038045">
    <property type="component" value="Unplaced"/>
</dbReference>
<keyword evidence="1" id="KW-1185">Reference proteome</keyword>